<keyword evidence="5 7" id="KW-0573">Peptidoglycan synthesis</keyword>
<dbReference type="eggNOG" id="COG2989">
    <property type="taxonomic scope" value="Bacteria"/>
</dbReference>
<evidence type="ECO:0000256" key="3">
    <source>
        <dbReference type="ARBA" id="ARBA00022679"/>
    </source>
</evidence>
<dbReference type="Proteomes" id="UP000030004">
    <property type="component" value="Unassembled WGS sequence"/>
</dbReference>
<keyword evidence="3" id="KW-0808">Transferase</keyword>
<evidence type="ECO:0000259" key="9">
    <source>
        <dbReference type="PROSITE" id="PS52029"/>
    </source>
</evidence>
<feature type="chain" id="PRO_5001968864" evidence="8">
    <location>
        <begin position="31"/>
        <end position="542"/>
    </location>
</feature>
<dbReference type="InterPro" id="IPR036365">
    <property type="entry name" value="PGBD-like_sf"/>
</dbReference>
<dbReference type="SUPFAM" id="SSF141523">
    <property type="entry name" value="L,D-transpeptidase catalytic domain-like"/>
    <property type="match status" value="1"/>
</dbReference>
<evidence type="ECO:0000256" key="4">
    <source>
        <dbReference type="ARBA" id="ARBA00022960"/>
    </source>
</evidence>
<dbReference type="UniPathway" id="UPA00219"/>
<dbReference type="PANTHER" id="PTHR41533:SF2">
    <property type="entry name" value="BLR7131 PROTEIN"/>
    <property type="match status" value="1"/>
</dbReference>
<name>A0A0A0EC30_9RHOB</name>
<dbReference type="InterPro" id="IPR002477">
    <property type="entry name" value="Peptidoglycan-bd-like"/>
</dbReference>
<dbReference type="Pfam" id="PF01471">
    <property type="entry name" value="PG_binding_1"/>
    <property type="match status" value="1"/>
</dbReference>
<feature type="active site" description="Proton donor/acceptor" evidence="7">
    <location>
        <position position="434"/>
    </location>
</feature>
<keyword evidence="4 7" id="KW-0133">Cell shape</keyword>
<reference evidence="10 11" key="1">
    <citation type="journal article" date="2015" name="Antonie Van Leeuwenhoek">
        <title>Pseudooceanicola atlanticus gen. nov. sp. nov., isolated from surface seawater of the Atlantic Ocean and reclassification of Oceanicola batsensis, Oceanicola marinus, Oceanicola nitratireducens, Oceanicola nanhaiensis, Oceanicola antarcticus and Oceanicola flagellatus, as Pseudooceanicola batsensis comb. nov., Pseudooceanicola marinus comb. nov., Pseudooceanicola nitratireducens comb. nov., Pseudooceanicola nanhaiensis comb. nov., Pseudooceanicola antarcticus comb. nov., and Pseudooceanicola flagellatus comb. nov.</title>
        <authorList>
            <person name="Lai Q."/>
            <person name="Li G."/>
            <person name="Liu X."/>
            <person name="Du Y."/>
            <person name="Sun F."/>
            <person name="Shao Z."/>
        </authorList>
    </citation>
    <scope>NUCLEOTIDE SEQUENCE [LARGE SCALE GENOMIC DNA]</scope>
    <source>
        <strain evidence="10 11">22II-s11g</strain>
    </source>
</reference>
<dbReference type="InterPro" id="IPR052905">
    <property type="entry name" value="LD-transpeptidase_YkuD-like"/>
</dbReference>
<dbReference type="GO" id="GO:0009252">
    <property type="term" value="P:peptidoglycan biosynthetic process"/>
    <property type="evidence" value="ECO:0007669"/>
    <property type="project" value="UniProtKB-UniPathway"/>
</dbReference>
<dbReference type="CDD" id="cd16913">
    <property type="entry name" value="YkuD_like"/>
    <property type="match status" value="1"/>
</dbReference>
<keyword evidence="6 7" id="KW-0961">Cell wall biogenesis/degradation</keyword>
<organism evidence="10 11">
    <name type="scientific">Pseudooceanicola atlanticus</name>
    <dbReference type="NCBI Taxonomy" id="1461694"/>
    <lineage>
        <taxon>Bacteria</taxon>
        <taxon>Pseudomonadati</taxon>
        <taxon>Pseudomonadota</taxon>
        <taxon>Alphaproteobacteria</taxon>
        <taxon>Rhodobacterales</taxon>
        <taxon>Paracoccaceae</taxon>
        <taxon>Pseudooceanicola</taxon>
    </lineage>
</organism>
<dbReference type="RefSeq" id="WP_043751627.1">
    <property type="nucleotide sequence ID" value="NZ_AQQX01000008.1"/>
</dbReference>
<feature type="domain" description="L,D-TPase catalytic" evidence="9">
    <location>
        <begin position="302"/>
        <end position="478"/>
    </location>
</feature>
<dbReference type="SUPFAM" id="SSF47090">
    <property type="entry name" value="PGBD-like"/>
    <property type="match status" value="1"/>
</dbReference>
<accession>A0A0A0EC30</accession>
<protein>
    <submittedName>
        <fullName evidence="10">Peptidoglycan-binding protein</fullName>
    </submittedName>
</protein>
<comment type="caution">
    <text evidence="10">The sequence shown here is derived from an EMBL/GenBank/DDBJ whole genome shotgun (WGS) entry which is preliminary data.</text>
</comment>
<dbReference type="InterPro" id="IPR038063">
    <property type="entry name" value="Transpep_catalytic_dom"/>
</dbReference>
<feature type="active site" description="Nucleophile" evidence="7">
    <location>
        <position position="453"/>
    </location>
</feature>
<proteinExistence type="inferred from homology"/>
<dbReference type="GO" id="GO:0071555">
    <property type="term" value="P:cell wall organization"/>
    <property type="evidence" value="ECO:0007669"/>
    <property type="project" value="UniProtKB-UniRule"/>
</dbReference>
<evidence type="ECO:0000256" key="5">
    <source>
        <dbReference type="ARBA" id="ARBA00022984"/>
    </source>
</evidence>
<keyword evidence="11" id="KW-1185">Reference proteome</keyword>
<dbReference type="GO" id="GO:0016740">
    <property type="term" value="F:transferase activity"/>
    <property type="evidence" value="ECO:0007669"/>
    <property type="project" value="UniProtKB-KW"/>
</dbReference>
<dbReference type="GO" id="GO:0004180">
    <property type="term" value="F:carboxypeptidase activity"/>
    <property type="evidence" value="ECO:0007669"/>
    <property type="project" value="UniProtKB-ARBA"/>
</dbReference>
<dbReference type="Pfam" id="PF03734">
    <property type="entry name" value="YkuD"/>
    <property type="match status" value="1"/>
</dbReference>
<evidence type="ECO:0000313" key="11">
    <source>
        <dbReference type="Proteomes" id="UP000030004"/>
    </source>
</evidence>
<feature type="signal peptide" evidence="8">
    <location>
        <begin position="1"/>
        <end position="30"/>
    </location>
</feature>
<dbReference type="GO" id="GO:0008360">
    <property type="term" value="P:regulation of cell shape"/>
    <property type="evidence" value="ECO:0007669"/>
    <property type="project" value="UniProtKB-UniRule"/>
</dbReference>
<dbReference type="OrthoDB" id="9778545at2"/>
<comment type="similarity">
    <text evidence="2">Belongs to the YkuD family.</text>
</comment>
<evidence type="ECO:0000256" key="2">
    <source>
        <dbReference type="ARBA" id="ARBA00005992"/>
    </source>
</evidence>
<evidence type="ECO:0000256" key="1">
    <source>
        <dbReference type="ARBA" id="ARBA00004752"/>
    </source>
</evidence>
<comment type="pathway">
    <text evidence="1 7">Cell wall biogenesis; peptidoglycan biosynthesis.</text>
</comment>
<dbReference type="Pfam" id="PF20142">
    <property type="entry name" value="Scaffold"/>
    <property type="match status" value="1"/>
</dbReference>
<dbReference type="InterPro" id="IPR036366">
    <property type="entry name" value="PGBDSf"/>
</dbReference>
<dbReference type="PROSITE" id="PS52029">
    <property type="entry name" value="LD_TPASE"/>
    <property type="match status" value="1"/>
</dbReference>
<evidence type="ECO:0000256" key="6">
    <source>
        <dbReference type="ARBA" id="ARBA00023316"/>
    </source>
</evidence>
<sequence length="542" mass="60788">MPFAALTRTRKSLVASAAVAIALSAGAAFAQQSDTTIRITPFQQAVAETAADNRELATFYRKTEFAPIWTGQGEPYVSRRRALMTALTVAGDHGLPAQAYDLQGLIEEMRTADTDRKRGELDVKLSALFLDFAQDIQTGILTPASIDSGIVREVPLRDKDGYLMGITSEDPQAFFESLPPQNAEYARLMREKLRLEALIATGGFGPRVQANALKPGTTGRDVVALRDRLVTMGYLPRRVDMTYDSEMEGAVLQFQIDHGLPEDGVAGRTTIDEINEPAEARLQSVIVAMERERWLNRDRGDRHVLVNLTDFHARIMEDDKVYFKTRSVIGKNLSTHRTPEFSDVMEHMIINPTWNVPRSIAVSEYLPAFQRNPYSNGHLKLIDGRGRVVDRSAVNFAAYNARNFPFDLKQPPSSRNALGLVKFMFPNKNNIYLHDTPAKSLFSRDVRAFSHGCIRLNEPFDFAYALLAWQVDDPEGFFKSKLNTGLETKVDLKEPLPVHLIYRTAMSQAKGQMTYRRDVYGRDAKIWDALAREGVELRGVQG</sequence>
<dbReference type="Gene3D" id="1.10.101.10">
    <property type="entry name" value="PGBD-like superfamily/PGBD"/>
    <property type="match status" value="1"/>
</dbReference>
<dbReference type="InterPro" id="IPR005490">
    <property type="entry name" value="LD_TPept_cat_dom"/>
</dbReference>
<dbReference type="PANTHER" id="PTHR41533">
    <property type="entry name" value="L,D-TRANSPEPTIDASE HI_1667-RELATED"/>
    <property type="match status" value="1"/>
</dbReference>
<keyword evidence="8" id="KW-0732">Signal</keyword>
<dbReference type="STRING" id="1461694.ATO9_16545"/>
<dbReference type="InterPro" id="IPR045380">
    <property type="entry name" value="LD_TPept_scaffold_dom"/>
</dbReference>
<dbReference type="AlphaFoldDB" id="A0A0A0EC30"/>
<evidence type="ECO:0000313" key="10">
    <source>
        <dbReference type="EMBL" id="KGM47678.1"/>
    </source>
</evidence>
<evidence type="ECO:0000256" key="7">
    <source>
        <dbReference type="PROSITE-ProRule" id="PRU01373"/>
    </source>
</evidence>
<gene>
    <name evidence="10" type="ORF">ATO9_16545</name>
</gene>
<dbReference type="EMBL" id="AQQX01000008">
    <property type="protein sequence ID" value="KGM47678.1"/>
    <property type="molecule type" value="Genomic_DNA"/>
</dbReference>
<evidence type="ECO:0000256" key="8">
    <source>
        <dbReference type="SAM" id="SignalP"/>
    </source>
</evidence>
<dbReference type="Gene3D" id="2.40.440.10">
    <property type="entry name" value="L,D-transpeptidase catalytic domain-like"/>
    <property type="match status" value="1"/>
</dbReference>